<dbReference type="AlphaFoldDB" id="A0A010RTM9"/>
<organism evidence="3 4">
    <name type="scientific">Colletotrichum fioriniae PJ7</name>
    <dbReference type="NCBI Taxonomy" id="1445577"/>
    <lineage>
        <taxon>Eukaryota</taxon>
        <taxon>Fungi</taxon>
        <taxon>Dikarya</taxon>
        <taxon>Ascomycota</taxon>
        <taxon>Pezizomycotina</taxon>
        <taxon>Sordariomycetes</taxon>
        <taxon>Hypocreomycetidae</taxon>
        <taxon>Glomerellales</taxon>
        <taxon>Glomerellaceae</taxon>
        <taxon>Colletotrichum</taxon>
        <taxon>Colletotrichum acutatum species complex</taxon>
    </lineage>
</organism>
<proteinExistence type="predicted"/>
<reference evidence="3 4" key="1">
    <citation type="submission" date="2014-02" db="EMBL/GenBank/DDBJ databases">
        <title>The genome sequence of Colletotrichum fioriniae PJ7.</title>
        <authorList>
            <person name="Baroncelli R."/>
            <person name="Thon M.R."/>
        </authorList>
    </citation>
    <scope>NUCLEOTIDE SEQUENCE [LARGE SCALE GENOMIC DNA]</scope>
    <source>
        <strain evidence="3 4">PJ7</strain>
    </source>
</reference>
<feature type="transmembrane region" description="Helical" evidence="2">
    <location>
        <begin position="455"/>
        <end position="480"/>
    </location>
</feature>
<protein>
    <recommendedName>
        <fullName evidence="5">CorA-like Mg2+ transporter</fullName>
    </recommendedName>
</protein>
<dbReference type="Gene3D" id="1.20.58.340">
    <property type="entry name" value="Magnesium transport protein CorA, transmembrane region"/>
    <property type="match status" value="1"/>
</dbReference>
<evidence type="ECO:0000256" key="2">
    <source>
        <dbReference type="SAM" id="Phobius"/>
    </source>
</evidence>
<evidence type="ECO:0000256" key="1">
    <source>
        <dbReference type="SAM" id="MobiDB-lite"/>
    </source>
</evidence>
<feature type="region of interest" description="Disordered" evidence="1">
    <location>
        <begin position="329"/>
        <end position="358"/>
    </location>
</feature>
<keyword evidence="2" id="KW-1133">Transmembrane helix</keyword>
<accession>A0A010RTM9</accession>
<evidence type="ECO:0000313" key="3">
    <source>
        <dbReference type="EMBL" id="EXF83916.1"/>
    </source>
</evidence>
<gene>
    <name evidence="3" type="ORF">CFIO01_03939</name>
</gene>
<feature type="transmembrane region" description="Helical" evidence="2">
    <location>
        <begin position="421"/>
        <end position="443"/>
    </location>
</feature>
<keyword evidence="2" id="KW-0812">Transmembrane</keyword>
<feature type="compositionally biased region" description="Basic and acidic residues" evidence="1">
    <location>
        <begin position="335"/>
        <end position="354"/>
    </location>
</feature>
<dbReference type="KEGG" id="cfj:CFIO01_03939"/>
<evidence type="ECO:0000313" key="4">
    <source>
        <dbReference type="Proteomes" id="UP000020467"/>
    </source>
</evidence>
<dbReference type="eggNOG" id="ENOG502SJ0B">
    <property type="taxonomic scope" value="Eukaryota"/>
</dbReference>
<dbReference type="EMBL" id="JARH01000221">
    <property type="protein sequence ID" value="EXF83916.1"/>
    <property type="molecule type" value="Genomic_DNA"/>
</dbReference>
<sequence>MADFARVFRYNPQATTVVNLLKKDCGPVVWSHKTAEDWRSWLKDYPPSVNEDSGLVLIFARKPGEPQSEIGKLASREPDSSFIKSPSGLQGTFNEKDRSLTWPKNETVLNHGGQSEKPPFDVDNSLKGGERDVRQLPFDEITFKDICERFFVHSSISRVISRADVSHFSKSRVSVQAGDSDSTSYPAVVYHCRSSNTWADDMALTATYFPHSQLTFAILFGCTAEVEKNVFNRLSRAKDRVSHPMILPGIFAEIERDRMIKVVEKTVDDIEGAIFDLGTGNPIEGDTLQEENRIDTRRSRRTAWLNTTYLRNSLRVWKVQLQKMVDHIAQPPSFDKSRPNNEENKELGDDEPRNQRNGWMETTSTMISDRLNVLIEEFEDRIQDCTMSVEGMTIATQWAQGDTNVDIATATGRDSRQMRSIALVTMIFLPGTFFATLFSMTFFDWSTNDDKKSVVSGYIWIYFLVTGVFTASTLVIWWYFLSPRRKNYRGCNFAASVFSSQEI</sequence>
<evidence type="ECO:0008006" key="5">
    <source>
        <dbReference type="Google" id="ProtNLM"/>
    </source>
</evidence>
<dbReference type="Proteomes" id="UP000020467">
    <property type="component" value="Unassembled WGS sequence"/>
</dbReference>
<dbReference type="OrthoDB" id="3561681at2759"/>
<dbReference type="STRING" id="1445577.A0A010RTM9"/>
<keyword evidence="4" id="KW-1185">Reference proteome</keyword>
<comment type="caution">
    <text evidence="3">The sequence shown here is derived from an EMBL/GenBank/DDBJ whole genome shotgun (WGS) entry which is preliminary data.</text>
</comment>
<name>A0A010RTM9_9PEZI</name>
<dbReference type="HOGENOM" id="CLU_038493_1_1_1"/>
<keyword evidence="2" id="KW-0472">Membrane</keyword>